<dbReference type="PANTHER" id="PTHR36452">
    <property type="entry name" value="CHROMOSOME 12, WHOLE GENOME SHOTGUN SEQUENCE"/>
    <property type="match status" value="1"/>
</dbReference>
<gene>
    <name evidence="1" type="ORF">H8Z83_15920</name>
</gene>
<protein>
    <submittedName>
        <fullName evidence="1">DUF2461 domain-containing protein</fullName>
    </submittedName>
</protein>
<comment type="caution">
    <text evidence="1">The sequence shown here is derived from an EMBL/GenBank/DDBJ whole genome shotgun (WGS) entry which is preliminary data.</text>
</comment>
<dbReference type="Pfam" id="PF09365">
    <property type="entry name" value="DUF2461"/>
    <property type="match status" value="1"/>
</dbReference>
<dbReference type="InterPro" id="IPR015996">
    <property type="entry name" value="UCP028451"/>
</dbReference>
<dbReference type="RefSeq" id="WP_187015978.1">
    <property type="nucleotide sequence ID" value="NZ_JACOQI010000022.1"/>
</dbReference>
<dbReference type="Proteomes" id="UP000620327">
    <property type="component" value="Unassembled WGS sequence"/>
</dbReference>
<dbReference type="PIRSF" id="PIRSF028451">
    <property type="entry name" value="UCP028451"/>
    <property type="match status" value="1"/>
</dbReference>
<accession>A0A923S8J5</accession>
<reference evidence="1" key="1">
    <citation type="submission" date="2020-08" db="EMBL/GenBank/DDBJ databases">
        <title>Genome public.</title>
        <authorList>
            <person name="Liu C."/>
            <person name="Sun Q."/>
        </authorList>
    </citation>
    <scope>NUCLEOTIDE SEQUENCE</scope>
    <source>
        <strain evidence="1">BX15</strain>
    </source>
</reference>
<dbReference type="InterPro" id="IPR012808">
    <property type="entry name" value="CHP02453"/>
</dbReference>
<organism evidence="1 2">
    <name type="scientific">Dysosmobacter segnis</name>
    <dbReference type="NCBI Taxonomy" id="2763042"/>
    <lineage>
        <taxon>Bacteria</taxon>
        <taxon>Bacillati</taxon>
        <taxon>Bacillota</taxon>
        <taxon>Clostridia</taxon>
        <taxon>Eubacteriales</taxon>
        <taxon>Oscillospiraceae</taxon>
        <taxon>Dysosmobacter</taxon>
    </lineage>
</organism>
<sequence>MFTGFTDATVDFLWGIRFNNERPWFEAHKETYLSELYRPMKDLGAEIYEFLSEQRQNDPMVCRISRIYRDARRLHGRGPYKDHLWFCVERPAEDWTTRPTFWFELGPDYWGYGMGCWMARPMDMAKLRSRIIRDPKPMEKLTKALRGQTEFTLGGDTYKRPKAGAPSELLAPWFQMKTISITHEEKLTEELFSRDVVDRIKTGYTFLLPYYDYFLTLPSDPEPETLK</sequence>
<name>A0A923S8J5_9FIRM</name>
<dbReference type="AlphaFoldDB" id="A0A923S8J5"/>
<keyword evidence="2" id="KW-1185">Reference proteome</keyword>
<evidence type="ECO:0000313" key="1">
    <source>
        <dbReference type="EMBL" id="MBC5771786.1"/>
    </source>
</evidence>
<evidence type="ECO:0000313" key="2">
    <source>
        <dbReference type="Proteomes" id="UP000620327"/>
    </source>
</evidence>
<proteinExistence type="predicted"/>
<dbReference type="EMBL" id="JACOQI010000022">
    <property type="protein sequence ID" value="MBC5771786.1"/>
    <property type="molecule type" value="Genomic_DNA"/>
</dbReference>
<dbReference type="PANTHER" id="PTHR36452:SF1">
    <property type="entry name" value="DUF2461 DOMAIN-CONTAINING PROTEIN"/>
    <property type="match status" value="1"/>
</dbReference>